<dbReference type="PANTHER" id="PTHR22916:SF3">
    <property type="entry name" value="UDP-GLCNAC:BETAGAL BETA-1,3-N-ACETYLGLUCOSAMINYLTRANSFERASE-LIKE PROTEIN 1"/>
    <property type="match status" value="1"/>
</dbReference>
<dbReference type="SUPFAM" id="SSF53448">
    <property type="entry name" value="Nucleotide-diphospho-sugar transferases"/>
    <property type="match status" value="1"/>
</dbReference>
<comment type="caution">
    <text evidence="2">The sequence shown here is derived from an EMBL/GenBank/DDBJ whole genome shotgun (WGS) entry which is preliminary data.</text>
</comment>
<evidence type="ECO:0000313" key="2">
    <source>
        <dbReference type="EMBL" id="NRD24569.1"/>
    </source>
</evidence>
<dbReference type="RefSeq" id="WP_173302220.1">
    <property type="nucleotide sequence ID" value="NZ_JABRWQ010000007.1"/>
</dbReference>
<gene>
    <name evidence="2" type="ORF">HNV10_15045</name>
</gene>
<keyword evidence="3" id="KW-1185">Reference proteome</keyword>
<evidence type="ECO:0000313" key="3">
    <source>
        <dbReference type="Proteomes" id="UP000805085"/>
    </source>
</evidence>
<dbReference type="InterPro" id="IPR001173">
    <property type="entry name" value="Glyco_trans_2-like"/>
</dbReference>
<evidence type="ECO:0000259" key="1">
    <source>
        <dbReference type="Pfam" id="PF00535"/>
    </source>
</evidence>
<sequence length="312" mass="36013">MPFFSVIIPLYNKEVYISDCLKSVLLQDFLDYEIVIVNDGSTDQSVSIVESFSSDKIKLFHQTNSGVAAARNFAAKKSSGKYLAFLDADDNWKTNHLQSLKESISLFPNAGLYGNNYEIKYSSNYITNANLNINTIDQPVLLENYFKASLKDNIIWTSAAAISRENFFSYEMFNVEYKTGQDLDLWIRIALKETIIFNPKVTMIYNKGITNSLSKSEFNDVRYRIFNSFKTAELKNEDLKHYLDLKRYGLALRTKINGETKIYKDTLKTIDFNHLNFKQKTLLKTPSFVLKALNKIRPYIIKNKIYLSLFKG</sequence>
<name>A0ABX2E7S4_9FLAO</name>
<dbReference type="CDD" id="cd00761">
    <property type="entry name" value="Glyco_tranf_GTA_type"/>
    <property type="match status" value="1"/>
</dbReference>
<reference evidence="2 3" key="1">
    <citation type="journal article" date="2015" name="Int. J. Syst. Evol. Microbiol.">
        <title>Winogradskyella litoriviva sp. nov., isolated from coastal seawater.</title>
        <authorList>
            <person name="Nedashkovskaya O.I."/>
            <person name="Kukhlevskiy A.D."/>
            <person name="Zhukova N.V."/>
            <person name="Kim S.J."/>
            <person name="Rhee S.K."/>
            <person name="Mikhailov V.V."/>
        </authorList>
    </citation>
    <scope>NUCLEOTIDE SEQUENCE [LARGE SCALE GENOMIC DNA]</scope>
    <source>
        <strain evidence="2 3">KMM6491</strain>
    </source>
</reference>
<dbReference type="EMBL" id="JABRWQ010000007">
    <property type="protein sequence ID" value="NRD24569.1"/>
    <property type="molecule type" value="Genomic_DNA"/>
</dbReference>
<dbReference type="Proteomes" id="UP000805085">
    <property type="component" value="Unassembled WGS sequence"/>
</dbReference>
<organism evidence="2 3">
    <name type="scientific">Winogradskyella litoriviva</name>
    <dbReference type="NCBI Taxonomy" id="1220182"/>
    <lineage>
        <taxon>Bacteria</taxon>
        <taxon>Pseudomonadati</taxon>
        <taxon>Bacteroidota</taxon>
        <taxon>Flavobacteriia</taxon>
        <taxon>Flavobacteriales</taxon>
        <taxon>Flavobacteriaceae</taxon>
        <taxon>Winogradskyella</taxon>
    </lineage>
</organism>
<feature type="domain" description="Glycosyltransferase 2-like" evidence="1">
    <location>
        <begin position="5"/>
        <end position="144"/>
    </location>
</feature>
<dbReference type="Gene3D" id="3.90.550.10">
    <property type="entry name" value="Spore Coat Polysaccharide Biosynthesis Protein SpsA, Chain A"/>
    <property type="match status" value="1"/>
</dbReference>
<dbReference type="PANTHER" id="PTHR22916">
    <property type="entry name" value="GLYCOSYLTRANSFERASE"/>
    <property type="match status" value="1"/>
</dbReference>
<proteinExistence type="predicted"/>
<dbReference type="InterPro" id="IPR029044">
    <property type="entry name" value="Nucleotide-diphossugar_trans"/>
</dbReference>
<protein>
    <submittedName>
        <fullName evidence="2">Glycosyltransferase family 2 protein</fullName>
    </submittedName>
</protein>
<dbReference type="Pfam" id="PF00535">
    <property type="entry name" value="Glycos_transf_2"/>
    <property type="match status" value="1"/>
</dbReference>
<accession>A0ABX2E7S4</accession>